<evidence type="ECO:0000256" key="3">
    <source>
        <dbReference type="SAM" id="MobiDB-lite"/>
    </source>
</evidence>
<dbReference type="AlphaFoldDB" id="A0A1Y6M3M3"/>
<protein>
    <submittedName>
        <fullName evidence="4">Uncharacterized protein</fullName>
    </submittedName>
</protein>
<name>A0A1Y6M3M3_ZYMTR</name>
<proteinExistence type="predicted"/>
<keyword evidence="2" id="KW-0342">GTP-binding</keyword>
<dbReference type="Proteomes" id="UP000215453">
    <property type="component" value="Chromosome 19"/>
</dbReference>
<evidence type="ECO:0000313" key="5">
    <source>
        <dbReference type="Proteomes" id="UP000215453"/>
    </source>
</evidence>
<reference evidence="4 5" key="1">
    <citation type="submission" date="2016-10" db="EMBL/GenBank/DDBJ databases">
        <authorList>
            <person name="Varghese N."/>
        </authorList>
    </citation>
    <scope>NUCLEOTIDE SEQUENCE [LARGE SCALE GENOMIC DNA]</scope>
</reference>
<evidence type="ECO:0000256" key="1">
    <source>
        <dbReference type="ARBA" id="ARBA00022741"/>
    </source>
</evidence>
<dbReference type="Gene3D" id="3.30.1330.20">
    <property type="entry name" value="Tubulin/FtsZ, C-terminal domain"/>
    <property type="match status" value="1"/>
</dbReference>
<gene>
    <name evidence="4" type="ORF">ZT1A5_G11953</name>
</gene>
<evidence type="ECO:0000256" key="2">
    <source>
        <dbReference type="ARBA" id="ARBA00023134"/>
    </source>
</evidence>
<dbReference type="EMBL" id="LT882694">
    <property type="protein sequence ID" value="SMY30499.1"/>
    <property type="molecule type" value="Genomic_DNA"/>
</dbReference>
<organism evidence="4 5">
    <name type="scientific">Zymoseptoria tritici ST99CH_1A5</name>
    <dbReference type="NCBI Taxonomy" id="1276529"/>
    <lineage>
        <taxon>Eukaryota</taxon>
        <taxon>Fungi</taxon>
        <taxon>Dikarya</taxon>
        <taxon>Ascomycota</taxon>
        <taxon>Pezizomycotina</taxon>
        <taxon>Dothideomycetes</taxon>
        <taxon>Dothideomycetidae</taxon>
        <taxon>Mycosphaerellales</taxon>
        <taxon>Mycosphaerellaceae</taxon>
        <taxon>Zymoseptoria</taxon>
    </lineage>
</organism>
<sequence>MELVIRFSAHHCEHTTAIFFFALGSLWVSHFKALFKEAAIEPKDIAANMNAELRQKHSPPSKAPPLTPPGATVPELTQQVFDPKNMMAASDFRNGRRIS</sequence>
<dbReference type="GO" id="GO:0005525">
    <property type="term" value="F:GTP binding"/>
    <property type="evidence" value="ECO:0007669"/>
    <property type="project" value="UniProtKB-KW"/>
</dbReference>
<dbReference type="InterPro" id="IPR008280">
    <property type="entry name" value="Tub_FtsZ_C"/>
</dbReference>
<feature type="region of interest" description="Disordered" evidence="3">
    <location>
        <begin position="52"/>
        <end position="79"/>
    </location>
</feature>
<evidence type="ECO:0000313" key="4">
    <source>
        <dbReference type="EMBL" id="SMY30499.1"/>
    </source>
</evidence>
<dbReference type="InterPro" id="IPR037103">
    <property type="entry name" value="Tubulin/FtsZ-like_C"/>
</dbReference>
<dbReference type="SUPFAM" id="SSF55307">
    <property type="entry name" value="Tubulin C-terminal domain-like"/>
    <property type="match status" value="1"/>
</dbReference>
<accession>A0A1Y6M3M3</accession>
<keyword evidence="1" id="KW-0547">Nucleotide-binding</keyword>